<keyword evidence="2" id="KW-0732">Signal</keyword>
<gene>
    <name evidence="3" type="ORF">AC579_213</name>
</gene>
<name>A0A139I7T8_9PEZI</name>
<evidence type="ECO:0000313" key="4">
    <source>
        <dbReference type="Proteomes" id="UP000073492"/>
    </source>
</evidence>
<evidence type="ECO:0000256" key="1">
    <source>
        <dbReference type="SAM" id="MobiDB-lite"/>
    </source>
</evidence>
<feature type="region of interest" description="Disordered" evidence="1">
    <location>
        <begin position="37"/>
        <end position="80"/>
    </location>
</feature>
<evidence type="ECO:0000313" key="3">
    <source>
        <dbReference type="EMBL" id="KXT10709.1"/>
    </source>
</evidence>
<feature type="compositionally biased region" description="Basic and acidic residues" evidence="1">
    <location>
        <begin position="43"/>
        <end position="56"/>
    </location>
</feature>
<keyword evidence="4" id="KW-1185">Reference proteome</keyword>
<feature type="region of interest" description="Disordered" evidence="1">
    <location>
        <begin position="107"/>
        <end position="128"/>
    </location>
</feature>
<feature type="signal peptide" evidence="2">
    <location>
        <begin position="1"/>
        <end position="18"/>
    </location>
</feature>
<evidence type="ECO:0000256" key="2">
    <source>
        <dbReference type="SAM" id="SignalP"/>
    </source>
</evidence>
<dbReference type="EMBL" id="LFZO01000243">
    <property type="protein sequence ID" value="KXT10709.1"/>
    <property type="molecule type" value="Genomic_DNA"/>
</dbReference>
<dbReference type="Proteomes" id="UP000073492">
    <property type="component" value="Unassembled WGS sequence"/>
</dbReference>
<feature type="chain" id="PRO_5007297243" evidence="2">
    <location>
        <begin position="19"/>
        <end position="163"/>
    </location>
</feature>
<organism evidence="3 4">
    <name type="scientific">Pseudocercospora musae</name>
    <dbReference type="NCBI Taxonomy" id="113226"/>
    <lineage>
        <taxon>Eukaryota</taxon>
        <taxon>Fungi</taxon>
        <taxon>Dikarya</taxon>
        <taxon>Ascomycota</taxon>
        <taxon>Pezizomycotina</taxon>
        <taxon>Dothideomycetes</taxon>
        <taxon>Dothideomycetidae</taxon>
        <taxon>Mycosphaerellales</taxon>
        <taxon>Mycosphaerellaceae</taxon>
        <taxon>Pseudocercospora</taxon>
    </lineage>
</organism>
<protein>
    <submittedName>
        <fullName evidence="3">Uncharacterized protein</fullName>
    </submittedName>
</protein>
<reference evidence="3 4" key="1">
    <citation type="submission" date="2015-07" db="EMBL/GenBank/DDBJ databases">
        <title>Comparative genomics of the Sigatoka disease complex on banana suggests a link between parallel evolutionary changes in Pseudocercospora fijiensis and Pseudocercospora eumusae and increased virulence on the banana host.</title>
        <authorList>
            <person name="Chang T.-C."/>
            <person name="Salvucci A."/>
            <person name="Crous P.W."/>
            <person name="Stergiopoulos I."/>
        </authorList>
    </citation>
    <scope>NUCLEOTIDE SEQUENCE [LARGE SCALE GENOMIC DNA]</scope>
    <source>
        <strain evidence="3 4">CBS 116634</strain>
    </source>
</reference>
<dbReference type="AlphaFoldDB" id="A0A139I7T8"/>
<sequence>MHVLSIIATYMAISGTVAVAIPAKNTLLHERQSVWHGDPFNDDDQKGASKQFEEGAKAMNKRQSVWHGDPFNDDDQKGASKQCRTIVYKSEKASAYKRLVEQGAKAMNKRQSVWHGDPFNDDDRRGTALSKDPAVRSAFLEKSDKFGIAKDFAFYHGTEHDIE</sequence>
<comment type="caution">
    <text evidence="3">The sequence shown here is derived from an EMBL/GenBank/DDBJ whole genome shotgun (WGS) entry which is preliminary data.</text>
</comment>
<dbReference type="OrthoDB" id="10552466at2759"/>
<proteinExistence type="predicted"/>
<accession>A0A139I7T8</accession>